<name>A0A4Y2E0X8_ARAVE</name>
<comment type="caution">
    <text evidence="2">The sequence shown here is derived from an EMBL/GenBank/DDBJ whole genome shotgun (WGS) entry which is preliminary data.</text>
</comment>
<dbReference type="AlphaFoldDB" id="A0A4Y2E0X8"/>
<evidence type="ECO:0000256" key="1">
    <source>
        <dbReference type="SAM" id="MobiDB-lite"/>
    </source>
</evidence>
<evidence type="ECO:0000313" key="2">
    <source>
        <dbReference type="EMBL" id="GBM22790.1"/>
    </source>
</evidence>
<feature type="region of interest" description="Disordered" evidence="1">
    <location>
        <begin position="18"/>
        <end position="52"/>
    </location>
</feature>
<sequence>MKTESSLPSSLIDLPSRTFSSRLLPREGRGMWGGRGRKGDGIRSTPKSTQSPLRARVLEEEFSSPSIGVDGSMEGHQDASLLTASKKVLEGRA</sequence>
<dbReference type="EMBL" id="BGPR01000486">
    <property type="protein sequence ID" value="GBM22790.1"/>
    <property type="molecule type" value="Genomic_DNA"/>
</dbReference>
<reference evidence="2 3" key="1">
    <citation type="journal article" date="2019" name="Sci. Rep.">
        <title>Orb-weaving spider Araneus ventricosus genome elucidates the spidroin gene catalogue.</title>
        <authorList>
            <person name="Kono N."/>
            <person name="Nakamura H."/>
            <person name="Ohtoshi R."/>
            <person name="Moran D.A.P."/>
            <person name="Shinohara A."/>
            <person name="Yoshida Y."/>
            <person name="Fujiwara M."/>
            <person name="Mori M."/>
            <person name="Tomita M."/>
            <person name="Arakawa K."/>
        </authorList>
    </citation>
    <scope>NUCLEOTIDE SEQUENCE [LARGE SCALE GENOMIC DNA]</scope>
</reference>
<evidence type="ECO:0000313" key="3">
    <source>
        <dbReference type="Proteomes" id="UP000499080"/>
    </source>
</evidence>
<accession>A0A4Y2E0X8</accession>
<proteinExistence type="predicted"/>
<organism evidence="2 3">
    <name type="scientific">Araneus ventricosus</name>
    <name type="common">Orbweaver spider</name>
    <name type="synonym">Epeira ventricosa</name>
    <dbReference type="NCBI Taxonomy" id="182803"/>
    <lineage>
        <taxon>Eukaryota</taxon>
        <taxon>Metazoa</taxon>
        <taxon>Ecdysozoa</taxon>
        <taxon>Arthropoda</taxon>
        <taxon>Chelicerata</taxon>
        <taxon>Arachnida</taxon>
        <taxon>Araneae</taxon>
        <taxon>Araneomorphae</taxon>
        <taxon>Entelegynae</taxon>
        <taxon>Araneoidea</taxon>
        <taxon>Araneidae</taxon>
        <taxon>Araneus</taxon>
    </lineage>
</organism>
<dbReference type="Proteomes" id="UP000499080">
    <property type="component" value="Unassembled WGS sequence"/>
</dbReference>
<protein>
    <submittedName>
        <fullName evidence="2">Uncharacterized protein</fullName>
    </submittedName>
</protein>
<gene>
    <name evidence="2" type="ORF">AVEN_196144_1</name>
</gene>
<keyword evidence="3" id="KW-1185">Reference proteome</keyword>